<evidence type="ECO:0000256" key="7">
    <source>
        <dbReference type="ARBA" id="ARBA00023303"/>
    </source>
</evidence>
<dbReference type="PANTHER" id="PTHR11003:SF345">
    <property type="entry name" value="TWIK FAMILY OF POTASSIUM CHANNELS PROTEIN 18"/>
    <property type="match status" value="1"/>
</dbReference>
<sequence>MRSVKQWVVSLGRIPLPGGESERPWRGLFHPLHHLRVAAKYSPLIAAILAPLSTLLDIPGLSEPWLTRDGVALPDPRTSIARSAIGLLLNVLANVLIILRFSSAKHWKLATSLSTFCWLGKFLIDTVNLALFGARAPKDAAYQLTEGFCFGKTEQEDEREVRLEGKKFMLSVIFFLVVIGFQSLAYSQLEGWLYSDAIYFSVHALTVGYGDLVPTNTWGKILVFPFFILTVSQLGNEIVVIFSFIQGRAEARRDKWRKRYEGAMHAEANRLRPTGSLMQEMALIEEINKREETMSQLVDLVWSAVALFVFWVAGAAMFHGIQGWSFGNAVYAVVILTLTIAIHVPAARLHEKMFKRVERESPEAFRSQNNFVLSVHESYCDMGKKLLGAREMSPPENDGSVQHEGNEGVEQAEVATAGVEVALDEVKSSNGQGERTGGEKLGANDRGCSAEMFHAETEISGDTYAESPLTRSDDTDKVAGRPEASAVIPYGDSCQLTGPRLHKRKAKLRQSHVARHHPHVPSVRLEVDRLIRELRKEEQACPTCKKERDFAVEEEKVRSECKAVERIVKARTEELRLRAEDRAAKDEEEEESQGEEECEEDGKEEAPGKAVGEEGRAEKSGDGEPAEKAAGDERERKQREEEEEDQDVRELEMYLLRQLMELMVRLEAEARQMLLDSMEKGVARTLLLADRNDLGESSDLNKHGTRETEPPDSSMQIRDVRALRGDEATVLSTWGGELGHKGHDAESKAKGGRGQGPSAPQADKGQQAGKQQGPDRSHSMLSKVWSYRNTFAEILMVGSILQTLEGAELNRFERWRRAGRAEEQGTVETVSD</sequence>
<keyword evidence="3 9" id="KW-0812">Transmembrane</keyword>
<reference evidence="11 12" key="1">
    <citation type="submission" date="2018-11" db="EMBL/GenBank/DDBJ databases">
        <title>Genome sequence of Saitozyma podzolica DSM 27192.</title>
        <authorList>
            <person name="Aliyu H."/>
            <person name="Gorte O."/>
            <person name="Ochsenreither K."/>
        </authorList>
    </citation>
    <scope>NUCLEOTIDE SEQUENCE [LARGE SCALE GENOMIC DNA]</scope>
    <source>
        <strain evidence="11 12">DSM 27192</strain>
    </source>
</reference>
<evidence type="ECO:0000256" key="9">
    <source>
        <dbReference type="SAM" id="Phobius"/>
    </source>
</evidence>
<feature type="compositionally biased region" description="Basic and acidic residues" evidence="8">
    <location>
        <begin position="694"/>
        <end position="709"/>
    </location>
</feature>
<organism evidence="11 12">
    <name type="scientific">Saitozyma podzolica</name>
    <dbReference type="NCBI Taxonomy" id="1890683"/>
    <lineage>
        <taxon>Eukaryota</taxon>
        <taxon>Fungi</taxon>
        <taxon>Dikarya</taxon>
        <taxon>Basidiomycota</taxon>
        <taxon>Agaricomycotina</taxon>
        <taxon>Tremellomycetes</taxon>
        <taxon>Tremellales</taxon>
        <taxon>Trimorphomycetaceae</taxon>
        <taxon>Saitozyma</taxon>
    </lineage>
</organism>
<feature type="region of interest" description="Disordered" evidence="8">
    <location>
        <begin position="579"/>
        <end position="647"/>
    </location>
</feature>
<keyword evidence="4 9" id="KW-1133">Transmembrane helix</keyword>
<dbReference type="OrthoDB" id="297496at2759"/>
<feature type="compositionally biased region" description="Basic and acidic residues" evidence="8">
    <location>
        <begin position="738"/>
        <end position="749"/>
    </location>
</feature>
<feature type="transmembrane region" description="Helical" evidence="9">
    <location>
        <begin position="80"/>
        <end position="99"/>
    </location>
</feature>
<proteinExistence type="predicted"/>
<feature type="compositionally biased region" description="Low complexity" evidence="8">
    <location>
        <begin position="759"/>
        <end position="772"/>
    </location>
</feature>
<evidence type="ECO:0000256" key="2">
    <source>
        <dbReference type="ARBA" id="ARBA00022448"/>
    </source>
</evidence>
<feature type="region of interest" description="Disordered" evidence="8">
    <location>
        <begin position="694"/>
        <end position="718"/>
    </location>
</feature>
<feature type="region of interest" description="Disordered" evidence="8">
    <location>
        <begin position="425"/>
        <end position="445"/>
    </location>
</feature>
<keyword evidence="7" id="KW-0407">Ion channel</keyword>
<keyword evidence="5" id="KW-0406">Ion transport</keyword>
<evidence type="ECO:0000256" key="4">
    <source>
        <dbReference type="ARBA" id="ARBA00022989"/>
    </source>
</evidence>
<dbReference type="STRING" id="1890683.A0A427YT09"/>
<evidence type="ECO:0000256" key="1">
    <source>
        <dbReference type="ARBA" id="ARBA00004141"/>
    </source>
</evidence>
<feature type="transmembrane region" description="Helical" evidence="9">
    <location>
        <begin position="330"/>
        <end position="349"/>
    </location>
</feature>
<dbReference type="SUPFAM" id="SSF81324">
    <property type="entry name" value="Voltage-gated potassium channels"/>
    <property type="match status" value="1"/>
</dbReference>
<keyword evidence="12" id="KW-1185">Reference proteome</keyword>
<dbReference type="EMBL" id="RSCD01000002">
    <property type="protein sequence ID" value="RSH94166.1"/>
    <property type="molecule type" value="Genomic_DNA"/>
</dbReference>
<feature type="transmembrane region" description="Helical" evidence="9">
    <location>
        <begin position="41"/>
        <end position="60"/>
    </location>
</feature>
<protein>
    <recommendedName>
        <fullName evidence="10">Potassium channel domain-containing protein</fullName>
    </recommendedName>
</protein>
<dbReference type="AlphaFoldDB" id="A0A427YT09"/>
<feature type="region of interest" description="Disordered" evidence="8">
    <location>
        <begin position="732"/>
        <end position="779"/>
    </location>
</feature>
<feature type="transmembrane region" description="Helical" evidence="9">
    <location>
        <begin position="168"/>
        <end position="186"/>
    </location>
</feature>
<evidence type="ECO:0000256" key="5">
    <source>
        <dbReference type="ARBA" id="ARBA00023065"/>
    </source>
</evidence>
<dbReference type="GO" id="GO:0022841">
    <property type="term" value="F:potassium ion leak channel activity"/>
    <property type="evidence" value="ECO:0007669"/>
    <property type="project" value="TreeGrafter"/>
</dbReference>
<evidence type="ECO:0000256" key="3">
    <source>
        <dbReference type="ARBA" id="ARBA00022692"/>
    </source>
</evidence>
<name>A0A427YT09_9TREE</name>
<feature type="domain" description="Potassium channel" evidence="10">
    <location>
        <begin position="174"/>
        <end position="229"/>
    </location>
</feature>
<feature type="compositionally biased region" description="Acidic residues" evidence="8">
    <location>
        <begin position="586"/>
        <end position="603"/>
    </location>
</feature>
<evidence type="ECO:0000256" key="6">
    <source>
        <dbReference type="ARBA" id="ARBA00023136"/>
    </source>
</evidence>
<evidence type="ECO:0000313" key="12">
    <source>
        <dbReference type="Proteomes" id="UP000279259"/>
    </source>
</evidence>
<comment type="caution">
    <text evidence="11">The sequence shown here is derived from an EMBL/GenBank/DDBJ whole genome shotgun (WGS) entry which is preliminary data.</text>
</comment>
<dbReference type="InterPro" id="IPR013099">
    <property type="entry name" value="K_chnl_dom"/>
</dbReference>
<dbReference type="GO" id="GO:0005886">
    <property type="term" value="C:plasma membrane"/>
    <property type="evidence" value="ECO:0007669"/>
    <property type="project" value="TreeGrafter"/>
</dbReference>
<evidence type="ECO:0000259" key="10">
    <source>
        <dbReference type="Pfam" id="PF07885"/>
    </source>
</evidence>
<keyword evidence="6 9" id="KW-0472">Membrane</keyword>
<dbReference type="Pfam" id="PF07885">
    <property type="entry name" value="Ion_trans_2"/>
    <property type="match status" value="1"/>
</dbReference>
<dbReference type="Proteomes" id="UP000279259">
    <property type="component" value="Unassembled WGS sequence"/>
</dbReference>
<keyword evidence="2" id="KW-0813">Transport</keyword>
<dbReference type="PANTHER" id="PTHR11003">
    <property type="entry name" value="POTASSIUM CHANNEL, SUBFAMILY K"/>
    <property type="match status" value="1"/>
</dbReference>
<comment type="subcellular location">
    <subcellularLocation>
        <location evidence="1">Membrane</location>
        <topology evidence="1">Multi-pass membrane protein</topology>
    </subcellularLocation>
</comment>
<feature type="transmembrane region" description="Helical" evidence="9">
    <location>
        <begin position="297"/>
        <end position="318"/>
    </location>
</feature>
<dbReference type="InterPro" id="IPR003280">
    <property type="entry name" value="2pore_dom_K_chnl"/>
</dbReference>
<evidence type="ECO:0000256" key="8">
    <source>
        <dbReference type="SAM" id="MobiDB-lite"/>
    </source>
</evidence>
<gene>
    <name evidence="11" type="ORF">EHS25_003969</name>
</gene>
<dbReference type="Gene3D" id="1.10.287.70">
    <property type="match status" value="2"/>
</dbReference>
<accession>A0A427YT09</accession>
<evidence type="ECO:0000313" key="11">
    <source>
        <dbReference type="EMBL" id="RSH94166.1"/>
    </source>
</evidence>
<dbReference type="GO" id="GO:0030322">
    <property type="term" value="P:stabilization of membrane potential"/>
    <property type="evidence" value="ECO:0007669"/>
    <property type="project" value="TreeGrafter"/>
</dbReference>
<dbReference type="GO" id="GO:0015271">
    <property type="term" value="F:outward rectifier potassium channel activity"/>
    <property type="evidence" value="ECO:0007669"/>
    <property type="project" value="TreeGrafter"/>
</dbReference>
<feature type="compositionally biased region" description="Basic and acidic residues" evidence="8">
    <location>
        <begin position="604"/>
        <end position="640"/>
    </location>
</feature>
<feature type="transmembrane region" description="Helical" evidence="9">
    <location>
        <begin position="221"/>
        <end position="245"/>
    </location>
</feature>